<sequence>MELIQSVPAHRTTPRGARANGSGGDNLSEKTWPIGERQKQPVIHQQIRCILHILASSLSRVDFEQTS</sequence>
<evidence type="ECO:0000313" key="2">
    <source>
        <dbReference type="EMBL" id="ODA34738.1"/>
    </source>
</evidence>
<dbReference type="AlphaFoldDB" id="A0A1C3END8"/>
<accession>A0A1C3END8</accession>
<reference evidence="2 3" key="1">
    <citation type="submission" date="2016-05" db="EMBL/GenBank/DDBJ databases">
        <title>Genomic and physiological characterization of Planctopirus sp. isolated from fresh water lake.</title>
        <authorList>
            <person name="Subhash Y."/>
            <person name="Ramana C."/>
        </authorList>
    </citation>
    <scope>NUCLEOTIDE SEQUENCE [LARGE SCALE GENOMIC DNA]</scope>
    <source>
        <strain evidence="2 3">JC280</strain>
    </source>
</reference>
<evidence type="ECO:0000313" key="3">
    <source>
        <dbReference type="Proteomes" id="UP000094828"/>
    </source>
</evidence>
<proteinExistence type="predicted"/>
<organism evidence="2 3">
    <name type="scientific">Planctopirus hydrillae</name>
    <dbReference type="NCBI Taxonomy" id="1841610"/>
    <lineage>
        <taxon>Bacteria</taxon>
        <taxon>Pseudomonadati</taxon>
        <taxon>Planctomycetota</taxon>
        <taxon>Planctomycetia</taxon>
        <taxon>Planctomycetales</taxon>
        <taxon>Planctomycetaceae</taxon>
        <taxon>Planctopirus</taxon>
    </lineage>
</organism>
<name>A0A1C3END8_9PLAN</name>
<dbReference type="Proteomes" id="UP000094828">
    <property type="component" value="Unassembled WGS sequence"/>
</dbReference>
<feature type="region of interest" description="Disordered" evidence="1">
    <location>
        <begin position="1"/>
        <end position="31"/>
    </location>
</feature>
<protein>
    <submittedName>
        <fullName evidence="2">Uncharacterized protein</fullName>
    </submittedName>
</protein>
<dbReference type="EMBL" id="LYDR01000039">
    <property type="protein sequence ID" value="ODA34738.1"/>
    <property type="molecule type" value="Genomic_DNA"/>
</dbReference>
<evidence type="ECO:0000256" key="1">
    <source>
        <dbReference type="SAM" id="MobiDB-lite"/>
    </source>
</evidence>
<comment type="caution">
    <text evidence="2">The sequence shown here is derived from an EMBL/GenBank/DDBJ whole genome shotgun (WGS) entry which is preliminary data.</text>
</comment>
<keyword evidence="3" id="KW-1185">Reference proteome</keyword>
<gene>
    <name evidence="2" type="ORF">A6X21_03460</name>
</gene>